<dbReference type="Pfam" id="PF00295">
    <property type="entry name" value="Glyco_hydro_28"/>
    <property type="match status" value="1"/>
</dbReference>
<evidence type="ECO:0000256" key="3">
    <source>
        <dbReference type="ARBA" id="ARBA00022512"/>
    </source>
</evidence>
<evidence type="ECO:0000313" key="10">
    <source>
        <dbReference type="Proteomes" id="UP001291623"/>
    </source>
</evidence>
<dbReference type="AlphaFoldDB" id="A0AAE1T0X4"/>
<evidence type="ECO:0000256" key="4">
    <source>
        <dbReference type="ARBA" id="ARBA00022525"/>
    </source>
</evidence>
<comment type="similarity">
    <text evidence="2 8">Belongs to the glycosyl hydrolase 28 family.</text>
</comment>
<keyword evidence="5 8" id="KW-0378">Hydrolase</keyword>
<dbReference type="PANTHER" id="PTHR31375">
    <property type="match status" value="1"/>
</dbReference>
<evidence type="ECO:0000256" key="2">
    <source>
        <dbReference type="ARBA" id="ARBA00008834"/>
    </source>
</evidence>
<dbReference type="GO" id="GO:0005975">
    <property type="term" value="P:carbohydrate metabolic process"/>
    <property type="evidence" value="ECO:0007669"/>
    <property type="project" value="InterPro"/>
</dbReference>
<keyword evidence="6 8" id="KW-0326">Glycosidase</keyword>
<dbReference type="EMBL" id="JAVYJV010000001">
    <property type="protein sequence ID" value="KAK4379572.1"/>
    <property type="molecule type" value="Genomic_DNA"/>
</dbReference>
<accession>A0AAE1T0X4</accession>
<comment type="subcellular location">
    <subcellularLocation>
        <location evidence="1">Secreted</location>
        <location evidence="1">Cell wall</location>
    </subcellularLocation>
</comment>
<comment type="caution">
    <text evidence="9">The sequence shown here is derived from an EMBL/GenBank/DDBJ whole genome shotgun (WGS) entry which is preliminary data.</text>
</comment>
<evidence type="ECO:0000256" key="5">
    <source>
        <dbReference type="ARBA" id="ARBA00022801"/>
    </source>
</evidence>
<keyword evidence="10" id="KW-1185">Reference proteome</keyword>
<dbReference type="Proteomes" id="UP001291623">
    <property type="component" value="Unassembled WGS sequence"/>
</dbReference>
<dbReference type="InterPro" id="IPR011050">
    <property type="entry name" value="Pectin_lyase_fold/virulence"/>
</dbReference>
<keyword evidence="4" id="KW-0964">Secreted</keyword>
<organism evidence="9 10">
    <name type="scientific">Anisodus tanguticus</name>
    <dbReference type="NCBI Taxonomy" id="243964"/>
    <lineage>
        <taxon>Eukaryota</taxon>
        <taxon>Viridiplantae</taxon>
        <taxon>Streptophyta</taxon>
        <taxon>Embryophyta</taxon>
        <taxon>Tracheophyta</taxon>
        <taxon>Spermatophyta</taxon>
        <taxon>Magnoliopsida</taxon>
        <taxon>eudicotyledons</taxon>
        <taxon>Gunneridae</taxon>
        <taxon>Pentapetalae</taxon>
        <taxon>asterids</taxon>
        <taxon>lamiids</taxon>
        <taxon>Solanales</taxon>
        <taxon>Solanaceae</taxon>
        <taxon>Solanoideae</taxon>
        <taxon>Hyoscyameae</taxon>
        <taxon>Anisodus</taxon>
    </lineage>
</organism>
<dbReference type="GO" id="GO:0004650">
    <property type="term" value="F:polygalacturonase activity"/>
    <property type="evidence" value="ECO:0007669"/>
    <property type="project" value="InterPro"/>
</dbReference>
<keyword evidence="7" id="KW-0961">Cell wall biogenesis/degradation</keyword>
<evidence type="ECO:0000256" key="1">
    <source>
        <dbReference type="ARBA" id="ARBA00004191"/>
    </source>
</evidence>
<keyword evidence="3" id="KW-0134">Cell wall</keyword>
<evidence type="ECO:0000256" key="7">
    <source>
        <dbReference type="ARBA" id="ARBA00023316"/>
    </source>
</evidence>
<dbReference type="GO" id="GO:0071555">
    <property type="term" value="P:cell wall organization"/>
    <property type="evidence" value="ECO:0007669"/>
    <property type="project" value="UniProtKB-KW"/>
</dbReference>
<reference evidence="9" key="1">
    <citation type="submission" date="2023-12" db="EMBL/GenBank/DDBJ databases">
        <title>Genome assembly of Anisodus tanguticus.</title>
        <authorList>
            <person name="Wang Y.-J."/>
        </authorList>
    </citation>
    <scope>NUCLEOTIDE SEQUENCE</scope>
    <source>
        <strain evidence="9">KB-2021</strain>
        <tissue evidence="9">Leaf</tissue>
    </source>
</reference>
<dbReference type="InterPro" id="IPR000743">
    <property type="entry name" value="Glyco_hydro_28"/>
</dbReference>
<dbReference type="SUPFAM" id="SSF51126">
    <property type="entry name" value="Pectin lyase-like"/>
    <property type="match status" value="1"/>
</dbReference>
<name>A0AAE1T0X4_9SOLA</name>
<evidence type="ECO:0000256" key="6">
    <source>
        <dbReference type="ARBA" id="ARBA00023295"/>
    </source>
</evidence>
<protein>
    <recommendedName>
        <fullName evidence="11">Polygalacturonase</fullName>
    </recommendedName>
</protein>
<sequence>MASKSYFEIVFILGRVLVCTNAEDKLFSVLSCGARADGATDNSDDLNIDGIHIVVFTNIQVLNFNIGIGDDCISIVTDSQNINISGVTCGPGYGKRIGSLGKTPNDVVKDIHVKNCTLIAIQNGARIKTWASSYVGGATTINFEDIIV</sequence>
<evidence type="ECO:0000313" key="9">
    <source>
        <dbReference type="EMBL" id="KAK4379572.1"/>
    </source>
</evidence>
<gene>
    <name evidence="9" type="ORF">RND71_001434</name>
</gene>
<proteinExistence type="inferred from homology"/>
<dbReference type="InterPro" id="IPR012334">
    <property type="entry name" value="Pectin_lyas_fold"/>
</dbReference>
<evidence type="ECO:0000256" key="8">
    <source>
        <dbReference type="RuleBase" id="RU361169"/>
    </source>
</evidence>
<dbReference type="Gene3D" id="2.160.20.10">
    <property type="entry name" value="Single-stranded right-handed beta-helix, Pectin lyase-like"/>
    <property type="match status" value="1"/>
</dbReference>
<evidence type="ECO:0008006" key="11">
    <source>
        <dbReference type="Google" id="ProtNLM"/>
    </source>
</evidence>